<dbReference type="Pfam" id="PF14903">
    <property type="entry name" value="WG_beta_rep"/>
    <property type="match status" value="1"/>
</dbReference>
<reference evidence="1 2" key="1">
    <citation type="submission" date="2019-07" db="EMBL/GenBank/DDBJ databases">
        <authorList>
            <person name="Kim J."/>
        </authorList>
    </citation>
    <scope>NUCLEOTIDE SEQUENCE [LARGE SCALE GENOMIC DNA]</scope>
    <source>
        <strain evidence="1 2">MJ1a</strain>
    </source>
</reference>
<protein>
    <submittedName>
        <fullName evidence="1">WG repeat-containing protein</fullName>
    </submittedName>
</protein>
<name>A0A563U2C7_9SPHI</name>
<organism evidence="1 2">
    <name type="scientific">Mucilaginibacter achroorhodeus</name>
    <dbReference type="NCBI Taxonomy" id="2599294"/>
    <lineage>
        <taxon>Bacteria</taxon>
        <taxon>Pseudomonadati</taxon>
        <taxon>Bacteroidota</taxon>
        <taxon>Sphingobacteriia</taxon>
        <taxon>Sphingobacteriales</taxon>
        <taxon>Sphingobacteriaceae</taxon>
        <taxon>Mucilaginibacter</taxon>
    </lineage>
</organism>
<dbReference type="RefSeq" id="WP_146272545.1">
    <property type="nucleotide sequence ID" value="NZ_VOEI01000005.1"/>
</dbReference>
<dbReference type="PROSITE" id="PS51257">
    <property type="entry name" value="PROKAR_LIPOPROTEIN"/>
    <property type="match status" value="1"/>
</dbReference>
<dbReference type="InterPro" id="IPR032774">
    <property type="entry name" value="WG_beta_rep"/>
</dbReference>
<dbReference type="OrthoDB" id="697275at2"/>
<accession>A0A563U2C7</accession>
<evidence type="ECO:0000313" key="1">
    <source>
        <dbReference type="EMBL" id="TWR25059.1"/>
    </source>
</evidence>
<keyword evidence="2" id="KW-1185">Reference proteome</keyword>
<gene>
    <name evidence="1" type="ORF">FPZ42_15035</name>
</gene>
<dbReference type="AlphaFoldDB" id="A0A563U2C7"/>
<proteinExistence type="predicted"/>
<comment type="caution">
    <text evidence="1">The sequence shown here is derived from an EMBL/GenBank/DDBJ whole genome shotgun (WGS) entry which is preliminary data.</text>
</comment>
<sequence length="167" mass="18843">MRKLPALILIIFSACESGPKGDLYKVTDPSGNLEGYVNAKHDTVIPLGKYQLCFTDTFKYLAFVIKGSEMLAIDRNEKVLFKPFPFDNGPDYESEGFYRAIDDSKRIGYADTAGNIVIKPQFGCAFPFEKGLAKVSYDCKTIELGEGHSVWESDKWFYINKQGKRVK</sequence>
<dbReference type="EMBL" id="VOEI01000005">
    <property type="protein sequence ID" value="TWR25059.1"/>
    <property type="molecule type" value="Genomic_DNA"/>
</dbReference>
<dbReference type="Proteomes" id="UP000318010">
    <property type="component" value="Unassembled WGS sequence"/>
</dbReference>
<evidence type="ECO:0000313" key="2">
    <source>
        <dbReference type="Proteomes" id="UP000318010"/>
    </source>
</evidence>